<dbReference type="RefSeq" id="WP_345131336.1">
    <property type="nucleotide sequence ID" value="NZ_BAABAT010000018.1"/>
</dbReference>
<proteinExistence type="predicted"/>
<dbReference type="EMBL" id="BAABAT010000018">
    <property type="protein sequence ID" value="GAA4254277.1"/>
    <property type="molecule type" value="Genomic_DNA"/>
</dbReference>
<dbReference type="InterPro" id="IPR036390">
    <property type="entry name" value="WH_DNA-bd_sf"/>
</dbReference>
<evidence type="ECO:0000259" key="1">
    <source>
        <dbReference type="PROSITE" id="PS50995"/>
    </source>
</evidence>
<dbReference type="Proteomes" id="UP001500620">
    <property type="component" value="Unassembled WGS sequence"/>
</dbReference>
<dbReference type="InterPro" id="IPR036388">
    <property type="entry name" value="WH-like_DNA-bd_sf"/>
</dbReference>
<dbReference type="PANTHER" id="PTHR39515">
    <property type="entry name" value="CONSERVED PROTEIN"/>
    <property type="match status" value="1"/>
</dbReference>
<reference evidence="3" key="1">
    <citation type="journal article" date="2019" name="Int. J. Syst. Evol. Microbiol.">
        <title>The Global Catalogue of Microorganisms (GCM) 10K type strain sequencing project: providing services to taxonomists for standard genome sequencing and annotation.</title>
        <authorList>
            <consortium name="The Broad Institute Genomics Platform"/>
            <consortium name="The Broad Institute Genome Sequencing Center for Infectious Disease"/>
            <person name="Wu L."/>
            <person name="Ma J."/>
        </authorList>
    </citation>
    <scope>NUCLEOTIDE SEQUENCE [LARGE SCALE GENOMIC DNA]</scope>
    <source>
        <strain evidence="3">JCM 17441</strain>
    </source>
</reference>
<keyword evidence="3" id="KW-1185">Reference proteome</keyword>
<organism evidence="2 3">
    <name type="scientific">Dactylosporangium darangshiense</name>
    <dbReference type="NCBI Taxonomy" id="579108"/>
    <lineage>
        <taxon>Bacteria</taxon>
        <taxon>Bacillati</taxon>
        <taxon>Actinomycetota</taxon>
        <taxon>Actinomycetes</taxon>
        <taxon>Micromonosporales</taxon>
        <taxon>Micromonosporaceae</taxon>
        <taxon>Dactylosporangium</taxon>
    </lineage>
</organism>
<name>A0ABP8DEW4_9ACTN</name>
<comment type="caution">
    <text evidence="2">The sequence shown here is derived from an EMBL/GenBank/DDBJ whole genome shotgun (WGS) entry which is preliminary data.</text>
</comment>
<sequence>MSPDPSPAAAAAARDLVVVFRRLRARLRELPSGGLTPSQTSVLVRLHRDGASTTTALALAEGVRSQSMTATLSALDDLGLIERSPDPDDGRRHIIALSAAGRAKASADKQGRGEWLARELDRRFDASQLETISAALALLGELA</sequence>
<dbReference type="Gene3D" id="1.10.10.10">
    <property type="entry name" value="Winged helix-like DNA-binding domain superfamily/Winged helix DNA-binding domain"/>
    <property type="match status" value="1"/>
</dbReference>
<dbReference type="SMART" id="SM00347">
    <property type="entry name" value="HTH_MARR"/>
    <property type="match status" value="1"/>
</dbReference>
<dbReference type="InterPro" id="IPR000835">
    <property type="entry name" value="HTH_MarR-typ"/>
</dbReference>
<dbReference type="PANTHER" id="PTHR39515:SF2">
    <property type="entry name" value="HTH-TYPE TRANSCRIPTIONAL REGULATOR RV0880"/>
    <property type="match status" value="1"/>
</dbReference>
<dbReference type="Pfam" id="PF01047">
    <property type="entry name" value="MarR"/>
    <property type="match status" value="1"/>
</dbReference>
<dbReference type="InterPro" id="IPR052526">
    <property type="entry name" value="HTH-type_Bedaq_tolerance"/>
</dbReference>
<gene>
    <name evidence="2" type="ORF">GCM10022255_058380</name>
</gene>
<evidence type="ECO:0000313" key="2">
    <source>
        <dbReference type="EMBL" id="GAA4254277.1"/>
    </source>
</evidence>
<protein>
    <submittedName>
        <fullName evidence="2">MarR family transcriptional regulator</fullName>
    </submittedName>
</protein>
<accession>A0ABP8DEW4</accession>
<dbReference type="PROSITE" id="PS50995">
    <property type="entry name" value="HTH_MARR_2"/>
    <property type="match status" value="1"/>
</dbReference>
<evidence type="ECO:0000313" key="3">
    <source>
        <dbReference type="Proteomes" id="UP001500620"/>
    </source>
</evidence>
<feature type="domain" description="HTH marR-type" evidence="1">
    <location>
        <begin position="9"/>
        <end position="141"/>
    </location>
</feature>
<dbReference type="SUPFAM" id="SSF46785">
    <property type="entry name" value="Winged helix' DNA-binding domain"/>
    <property type="match status" value="1"/>
</dbReference>